<sequence>MEPRPTPNADHEKLELKDIPLTLFNCVSSEIAEFTTVEKASTTQCNLVIWLQTFDMDQIVMGRTPQPALSESPPITPTVDQNNFARPEEISVSPDLSLDCSPGLEVCAFNSMCTNLSRSFILFSA</sequence>
<organism evidence="2 3">
    <name type="scientific">Populus tomentosa</name>
    <name type="common">Chinese white poplar</name>
    <dbReference type="NCBI Taxonomy" id="118781"/>
    <lineage>
        <taxon>Eukaryota</taxon>
        <taxon>Viridiplantae</taxon>
        <taxon>Streptophyta</taxon>
        <taxon>Embryophyta</taxon>
        <taxon>Tracheophyta</taxon>
        <taxon>Spermatophyta</taxon>
        <taxon>Magnoliopsida</taxon>
        <taxon>eudicotyledons</taxon>
        <taxon>Gunneridae</taxon>
        <taxon>Pentapetalae</taxon>
        <taxon>rosids</taxon>
        <taxon>fabids</taxon>
        <taxon>Malpighiales</taxon>
        <taxon>Salicaceae</taxon>
        <taxon>Saliceae</taxon>
        <taxon>Populus</taxon>
    </lineage>
</organism>
<evidence type="ECO:0000256" key="1">
    <source>
        <dbReference type="SAM" id="MobiDB-lite"/>
    </source>
</evidence>
<feature type="region of interest" description="Disordered" evidence="1">
    <location>
        <begin position="64"/>
        <end position="84"/>
    </location>
</feature>
<gene>
    <name evidence="2" type="ORF">POTOM_018167</name>
</gene>
<keyword evidence="3" id="KW-1185">Reference proteome</keyword>
<dbReference type="AlphaFoldDB" id="A0A8X8D7C3"/>
<evidence type="ECO:0000313" key="2">
    <source>
        <dbReference type="EMBL" id="KAG6778309.1"/>
    </source>
</evidence>
<proteinExistence type="predicted"/>
<protein>
    <submittedName>
        <fullName evidence="2">Uncharacterized protein</fullName>
    </submittedName>
</protein>
<reference evidence="2" key="1">
    <citation type="journal article" date="2020" name="bioRxiv">
        <title>Hybrid origin of Populus tomentosa Carr. identified through genome sequencing and phylogenomic analysis.</title>
        <authorList>
            <person name="An X."/>
            <person name="Gao K."/>
            <person name="Chen Z."/>
            <person name="Li J."/>
            <person name="Yang X."/>
            <person name="Yang X."/>
            <person name="Zhou J."/>
            <person name="Guo T."/>
            <person name="Zhao T."/>
            <person name="Huang S."/>
            <person name="Miao D."/>
            <person name="Khan W.U."/>
            <person name="Rao P."/>
            <person name="Ye M."/>
            <person name="Lei B."/>
            <person name="Liao W."/>
            <person name="Wang J."/>
            <person name="Ji L."/>
            <person name="Li Y."/>
            <person name="Guo B."/>
            <person name="Mustafa N.S."/>
            <person name="Li S."/>
            <person name="Yun Q."/>
            <person name="Keller S.R."/>
            <person name="Mao J."/>
            <person name="Zhang R."/>
            <person name="Strauss S.H."/>
        </authorList>
    </citation>
    <scope>NUCLEOTIDE SEQUENCE</scope>
    <source>
        <strain evidence="2">GM15</strain>
        <tissue evidence="2">Leaf</tissue>
    </source>
</reference>
<comment type="caution">
    <text evidence="2">The sequence shown here is derived from an EMBL/GenBank/DDBJ whole genome shotgun (WGS) entry which is preliminary data.</text>
</comment>
<name>A0A8X8D7C3_POPTO</name>
<accession>A0A8X8D7C3</accession>
<evidence type="ECO:0000313" key="3">
    <source>
        <dbReference type="Proteomes" id="UP000886885"/>
    </source>
</evidence>
<dbReference type="EMBL" id="JAAWWB010000008">
    <property type="protein sequence ID" value="KAG6778309.1"/>
    <property type="molecule type" value="Genomic_DNA"/>
</dbReference>
<dbReference type="Proteomes" id="UP000886885">
    <property type="component" value="Chromosome 4D"/>
</dbReference>